<dbReference type="Pfam" id="PF00171">
    <property type="entry name" value="Aldedh"/>
    <property type="match status" value="1"/>
</dbReference>
<name>A0AA38HZR5_9CUCU</name>
<organism evidence="10 11">
    <name type="scientific">Zophobas morio</name>
    <dbReference type="NCBI Taxonomy" id="2755281"/>
    <lineage>
        <taxon>Eukaryota</taxon>
        <taxon>Metazoa</taxon>
        <taxon>Ecdysozoa</taxon>
        <taxon>Arthropoda</taxon>
        <taxon>Hexapoda</taxon>
        <taxon>Insecta</taxon>
        <taxon>Pterygota</taxon>
        <taxon>Neoptera</taxon>
        <taxon>Endopterygota</taxon>
        <taxon>Coleoptera</taxon>
        <taxon>Polyphaga</taxon>
        <taxon>Cucujiformia</taxon>
        <taxon>Tenebrionidae</taxon>
        <taxon>Zophobas</taxon>
    </lineage>
</organism>
<reference evidence="10" key="1">
    <citation type="journal article" date="2023" name="G3 (Bethesda)">
        <title>Whole genome assemblies of Zophobas morio and Tenebrio molitor.</title>
        <authorList>
            <person name="Kaur S."/>
            <person name="Stinson S.A."/>
            <person name="diCenzo G.C."/>
        </authorList>
    </citation>
    <scope>NUCLEOTIDE SEQUENCE</scope>
    <source>
        <strain evidence="10">QUZm001</strain>
    </source>
</reference>
<dbReference type="InterPro" id="IPR015590">
    <property type="entry name" value="Aldehyde_DH_dom"/>
</dbReference>
<dbReference type="FunFam" id="3.40.309.10:FF:000003">
    <property type="entry name" value="Aldehyde dehydrogenase"/>
    <property type="match status" value="1"/>
</dbReference>
<comment type="similarity">
    <text evidence="1 4 7">Belongs to the aldehyde dehydrogenase family.</text>
</comment>
<dbReference type="Proteomes" id="UP001168821">
    <property type="component" value="Unassembled WGS sequence"/>
</dbReference>
<dbReference type="EMBL" id="JALNTZ010000007">
    <property type="protein sequence ID" value="KAJ3646380.1"/>
    <property type="molecule type" value="Genomic_DNA"/>
</dbReference>
<evidence type="ECO:0000256" key="7">
    <source>
        <dbReference type="RuleBase" id="RU003345"/>
    </source>
</evidence>
<comment type="caution">
    <text evidence="10">The sequence shown here is derived from an EMBL/GenBank/DDBJ whole genome shotgun (WGS) entry which is preliminary data.</text>
</comment>
<evidence type="ECO:0000256" key="6">
    <source>
        <dbReference type="PROSITE-ProRule" id="PRU10007"/>
    </source>
</evidence>
<dbReference type="PIRSF" id="PIRSF036492">
    <property type="entry name" value="ALDH"/>
    <property type="match status" value="1"/>
</dbReference>
<dbReference type="PANTHER" id="PTHR43570:SF16">
    <property type="entry name" value="ALDEHYDE DEHYDROGENASE TYPE III, ISOFORM Q"/>
    <property type="match status" value="1"/>
</dbReference>
<dbReference type="GO" id="GO:0006081">
    <property type="term" value="P:aldehyde metabolic process"/>
    <property type="evidence" value="ECO:0007669"/>
    <property type="project" value="InterPro"/>
</dbReference>
<evidence type="ECO:0000256" key="4">
    <source>
        <dbReference type="PIRNR" id="PIRNR036492"/>
    </source>
</evidence>
<dbReference type="InterPro" id="IPR029510">
    <property type="entry name" value="Ald_DH_CS_GLU"/>
</dbReference>
<protein>
    <recommendedName>
        <fullName evidence="4">Aldehyde dehydrogenase</fullName>
    </recommendedName>
</protein>
<feature type="active site" evidence="5 6">
    <location>
        <position position="210"/>
    </location>
</feature>
<dbReference type="GO" id="GO:0005737">
    <property type="term" value="C:cytoplasm"/>
    <property type="evidence" value="ECO:0007669"/>
    <property type="project" value="TreeGrafter"/>
</dbReference>
<evidence type="ECO:0000313" key="11">
    <source>
        <dbReference type="Proteomes" id="UP001168821"/>
    </source>
</evidence>
<dbReference type="Gene3D" id="3.40.309.10">
    <property type="entry name" value="Aldehyde Dehydrogenase, Chain A, domain 2"/>
    <property type="match status" value="1"/>
</dbReference>
<evidence type="ECO:0000313" key="10">
    <source>
        <dbReference type="EMBL" id="KAJ3646380.1"/>
    </source>
</evidence>
<dbReference type="InterPro" id="IPR016162">
    <property type="entry name" value="Ald_DH_N"/>
</dbReference>
<feature type="active site" evidence="5">
    <location>
        <position position="244"/>
    </location>
</feature>
<dbReference type="AlphaFoldDB" id="A0AA38HZR5"/>
<gene>
    <name evidence="10" type="ORF">Zmor_023970</name>
</gene>
<keyword evidence="2 4" id="KW-0560">Oxidoreductase</keyword>
<evidence type="ECO:0000256" key="5">
    <source>
        <dbReference type="PIRSR" id="PIRSR036492-1"/>
    </source>
</evidence>
<keyword evidence="3" id="KW-0520">NAD</keyword>
<accession>A0AA38HZR5</accession>
<keyword evidence="8" id="KW-0472">Membrane</keyword>
<evidence type="ECO:0000256" key="3">
    <source>
        <dbReference type="ARBA" id="ARBA00023027"/>
    </source>
</evidence>
<proteinExistence type="inferred from homology"/>
<dbReference type="InterPro" id="IPR016161">
    <property type="entry name" value="Ald_DH/histidinol_DH"/>
</dbReference>
<dbReference type="PROSITE" id="PS00687">
    <property type="entry name" value="ALDEHYDE_DEHYDR_GLU"/>
    <property type="match status" value="1"/>
</dbReference>
<dbReference type="InterPro" id="IPR012394">
    <property type="entry name" value="Aldehyde_DH_NAD(P)"/>
</dbReference>
<sequence>MVNPSEMVQTLRNSFNSGKTKPVEYRLKQLKALLRLYEENTNEMLQALATDLHKSKQEAVTMETQYLINDLKNTISNLKNWVKPERPPKEFVNLLDSLYVYNDPYGVVLVMGAWNYPIQLTLLPVAGAIAAGNCVVIKPSEIAVASAKFIAEKIPKYLDSDCYQVFEGGIPETTQLLREKFDYIFYTGSTSVGQIVHAAANKNLTPVTLELGGKSPVYLDKTANLKVATKRIIWGKCVNAGQTCVAPDYLICTKDVRDKFVECAGQVLRDFYGDDPKQSPDLGRIVSDRQFQRLVGLLQNHKPAVGGRFDAAERYMEPTILTDVKRDDKVMQEEVFGPILPIVTVNDAYEAVKFINSREKPLVSYIFSNNKKDVQLLIDNTSSGGVLVNDTIMHMATDMPFGGVGLSGMGSYHAKYTFDTFSHKKSCLYKDLGFIGETLGSARYPPYSEGKLKLLNLLLKKWPGFNWKVCLVHTFIFTIGFVTALGYKHVMENKDELFKQ</sequence>
<feature type="domain" description="Aldehyde dehydrogenase" evidence="9">
    <location>
        <begin position="8"/>
        <end position="426"/>
    </location>
</feature>
<dbReference type="SUPFAM" id="SSF53720">
    <property type="entry name" value="ALDH-like"/>
    <property type="match status" value="1"/>
</dbReference>
<evidence type="ECO:0000259" key="9">
    <source>
        <dbReference type="Pfam" id="PF00171"/>
    </source>
</evidence>
<keyword evidence="11" id="KW-1185">Reference proteome</keyword>
<evidence type="ECO:0000256" key="8">
    <source>
        <dbReference type="SAM" id="Phobius"/>
    </source>
</evidence>
<dbReference type="Gene3D" id="3.40.605.10">
    <property type="entry name" value="Aldehyde Dehydrogenase, Chain A, domain 1"/>
    <property type="match status" value="1"/>
</dbReference>
<dbReference type="FunFam" id="3.40.605.10:FF:000004">
    <property type="entry name" value="Aldehyde dehydrogenase"/>
    <property type="match status" value="1"/>
</dbReference>
<dbReference type="InterPro" id="IPR016163">
    <property type="entry name" value="Ald_DH_C"/>
</dbReference>
<keyword evidence="8" id="KW-1133">Transmembrane helix</keyword>
<keyword evidence="8" id="KW-0812">Transmembrane</keyword>
<dbReference type="PANTHER" id="PTHR43570">
    <property type="entry name" value="ALDEHYDE DEHYDROGENASE"/>
    <property type="match status" value="1"/>
</dbReference>
<feature type="transmembrane region" description="Helical" evidence="8">
    <location>
        <begin position="465"/>
        <end position="487"/>
    </location>
</feature>
<evidence type="ECO:0000256" key="2">
    <source>
        <dbReference type="ARBA" id="ARBA00023002"/>
    </source>
</evidence>
<dbReference type="GO" id="GO:0004029">
    <property type="term" value="F:aldehyde dehydrogenase (NAD+) activity"/>
    <property type="evidence" value="ECO:0007669"/>
    <property type="project" value="TreeGrafter"/>
</dbReference>
<evidence type="ECO:0000256" key="1">
    <source>
        <dbReference type="ARBA" id="ARBA00009986"/>
    </source>
</evidence>
<dbReference type="CDD" id="cd07132">
    <property type="entry name" value="ALDH_F3AB"/>
    <property type="match status" value="1"/>
</dbReference>